<accession>A0A6A6PRJ5</accession>
<dbReference type="PANTHER" id="PTHR43248:SF25">
    <property type="entry name" value="AB HYDROLASE-1 DOMAIN-CONTAINING PROTEIN-RELATED"/>
    <property type="match status" value="1"/>
</dbReference>
<dbReference type="OrthoDB" id="425534at2759"/>
<gene>
    <name evidence="5" type="ORF">BDY17DRAFT_298811</name>
</gene>
<evidence type="ECO:0000313" key="5">
    <source>
        <dbReference type="EMBL" id="KAF2482612.1"/>
    </source>
</evidence>
<evidence type="ECO:0000256" key="1">
    <source>
        <dbReference type="ARBA" id="ARBA00010088"/>
    </source>
</evidence>
<keyword evidence="6" id="KW-1185">Reference proteome</keyword>
<dbReference type="InterPro" id="IPR013595">
    <property type="entry name" value="Pept_S33_TAP-like_C"/>
</dbReference>
<evidence type="ECO:0000256" key="2">
    <source>
        <dbReference type="ARBA" id="ARBA00022801"/>
    </source>
</evidence>
<evidence type="ECO:0000256" key="3">
    <source>
        <dbReference type="SAM" id="SignalP"/>
    </source>
</evidence>
<dbReference type="AlphaFoldDB" id="A0A6A6PRJ5"/>
<dbReference type="EMBL" id="MU001636">
    <property type="protein sequence ID" value="KAF2482612.1"/>
    <property type="molecule type" value="Genomic_DNA"/>
</dbReference>
<evidence type="ECO:0000259" key="4">
    <source>
        <dbReference type="Pfam" id="PF08386"/>
    </source>
</evidence>
<reference evidence="5" key="1">
    <citation type="journal article" date="2020" name="Stud. Mycol.">
        <title>101 Dothideomycetes genomes: a test case for predicting lifestyles and emergence of pathogens.</title>
        <authorList>
            <person name="Haridas S."/>
            <person name="Albert R."/>
            <person name="Binder M."/>
            <person name="Bloem J."/>
            <person name="Labutti K."/>
            <person name="Salamov A."/>
            <person name="Andreopoulos B."/>
            <person name="Baker S."/>
            <person name="Barry K."/>
            <person name="Bills G."/>
            <person name="Bluhm B."/>
            <person name="Cannon C."/>
            <person name="Castanera R."/>
            <person name="Culley D."/>
            <person name="Daum C."/>
            <person name="Ezra D."/>
            <person name="Gonzalez J."/>
            <person name="Henrissat B."/>
            <person name="Kuo A."/>
            <person name="Liang C."/>
            <person name="Lipzen A."/>
            <person name="Lutzoni F."/>
            <person name="Magnuson J."/>
            <person name="Mondo S."/>
            <person name="Nolan M."/>
            <person name="Ohm R."/>
            <person name="Pangilinan J."/>
            <person name="Park H.-J."/>
            <person name="Ramirez L."/>
            <person name="Alfaro M."/>
            <person name="Sun H."/>
            <person name="Tritt A."/>
            <person name="Yoshinaga Y."/>
            <person name="Zwiers L.-H."/>
            <person name="Turgeon B."/>
            <person name="Goodwin S."/>
            <person name="Spatafora J."/>
            <person name="Crous P."/>
            <person name="Grigoriev I."/>
        </authorList>
    </citation>
    <scope>NUCLEOTIDE SEQUENCE</scope>
    <source>
        <strain evidence="5">CBS 113389</strain>
    </source>
</reference>
<feature type="signal peptide" evidence="3">
    <location>
        <begin position="1"/>
        <end position="19"/>
    </location>
</feature>
<proteinExistence type="inferred from homology"/>
<feature type="chain" id="PRO_5025455103" evidence="3">
    <location>
        <begin position="20"/>
        <end position="548"/>
    </location>
</feature>
<name>A0A6A6PRJ5_9PEZI</name>
<sequence length="548" mass="58377">MFRSTILLFLSAVTSLASSITWSDCKVNTTVPVTCASLEVPLDYTDASSNKTITLNMVRLPATQQPSKGSILVNPGGPGEGARNFVLETGEALSLITGPEYDLIGFDPRGTGETIPFSCYSTAIERDLAAVLSPQQLTDSDTAPGLSWAVNRMLAARCYETAGDIGELIGTGFVARDMMQIVDALGEDGLLRYYGFSYGTALGATVAAMFPDRMDKVVLDGVLNIDQYYSGSGTQELLDTDSVYEGFFKSCIESPDLCPLARHGASATNLSNTISSLLEQVKYNPIPLGYTLPTELVTYEALRTSIFQALYAPNTWPALATLLDAALLGNLTAYVQAYNDINGLFSSAGNVFPEKQGTEALQGIRCSDSNLRASNLSDIEPLLRAYEATSYVAGAQEPIPVVIPCVQWKMKAKGAYTGSFSNVKTKNPLLFVGNTHDPLTPLASAMNTSAGFEGSRVLTVNAYGHTSIAQPSLCAARAIRAYFANGTMPDAGTICQPSVALFPPPSASISSILQPLNHTRRADGDEETRLLSALGRVHRGRVGGATLF</sequence>
<dbReference type="Gene3D" id="3.40.50.1820">
    <property type="entry name" value="alpha/beta hydrolase"/>
    <property type="match status" value="1"/>
</dbReference>
<dbReference type="InterPro" id="IPR029058">
    <property type="entry name" value="AB_hydrolase_fold"/>
</dbReference>
<dbReference type="SUPFAM" id="SSF53474">
    <property type="entry name" value="alpha/beta-Hydrolases"/>
    <property type="match status" value="1"/>
</dbReference>
<dbReference type="Proteomes" id="UP000799767">
    <property type="component" value="Unassembled WGS sequence"/>
</dbReference>
<dbReference type="Pfam" id="PF08386">
    <property type="entry name" value="Abhydrolase_4"/>
    <property type="match status" value="1"/>
</dbReference>
<keyword evidence="2" id="KW-0378">Hydrolase</keyword>
<dbReference type="InterPro" id="IPR051601">
    <property type="entry name" value="Serine_prot/Carboxylest_S33"/>
</dbReference>
<dbReference type="GO" id="GO:0016787">
    <property type="term" value="F:hydrolase activity"/>
    <property type="evidence" value="ECO:0007669"/>
    <property type="project" value="UniProtKB-KW"/>
</dbReference>
<dbReference type="RefSeq" id="XP_033589182.1">
    <property type="nucleotide sequence ID" value="XM_033733809.1"/>
</dbReference>
<comment type="similarity">
    <text evidence="1">Belongs to the peptidase S33 family.</text>
</comment>
<evidence type="ECO:0000313" key="6">
    <source>
        <dbReference type="Proteomes" id="UP000799767"/>
    </source>
</evidence>
<feature type="domain" description="Peptidase S33 tripeptidyl aminopeptidase-like C-terminal" evidence="4">
    <location>
        <begin position="403"/>
        <end position="495"/>
    </location>
</feature>
<dbReference type="PANTHER" id="PTHR43248">
    <property type="entry name" value="2-SUCCINYL-6-HYDROXY-2,4-CYCLOHEXADIENE-1-CARBOXYLATE SYNTHASE"/>
    <property type="match status" value="1"/>
</dbReference>
<organism evidence="5 6">
    <name type="scientific">Neohortaea acidophila</name>
    <dbReference type="NCBI Taxonomy" id="245834"/>
    <lineage>
        <taxon>Eukaryota</taxon>
        <taxon>Fungi</taxon>
        <taxon>Dikarya</taxon>
        <taxon>Ascomycota</taxon>
        <taxon>Pezizomycotina</taxon>
        <taxon>Dothideomycetes</taxon>
        <taxon>Dothideomycetidae</taxon>
        <taxon>Mycosphaerellales</taxon>
        <taxon>Teratosphaeriaceae</taxon>
        <taxon>Neohortaea</taxon>
    </lineage>
</organism>
<protein>
    <submittedName>
        <fullName evidence="5">Proteinase</fullName>
    </submittedName>
</protein>
<keyword evidence="3" id="KW-0732">Signal</keyword>
<dbReference type="GeneID" id="54474811"/>